<dbReference type="NCBIfam" id="TIGR01490">
    <property type="entry name" value="HAD-SF-IB-hyp1"/>
    <property type="match status" value="1"/>
</dbReference>
<evidence type="ECO:0000313" key="3">
    <source>
        <dbReference type="EMBL" id="GAA0952110.1"/>
    </source>
</evidence>
<dbReference type="PANTHER" id="PTHR43344">
    <property type="entry name" value="PHOSPHOSERINE PHOSPHATASE"/>
    <property type="match status" value="1"/>
</dbReference>
<keyword evidence="4" id="KW-1185">Reference proteome</keyword>
<evidence type="ECO:0000256" key="2">
    <source>
        <dbReference type="SAM" id="Phobius"/>
    </source>
</evidence>
<dbReference type="NCBIfam" id="TIGR01488">
    <property type="entry name" value="HAD-SF-IB"/>
    <property type="match status" value="1"/>
</dbReference>
<dbReference type="GO" id="GO:0016787">
    <property type="term" value="F:hydrolase activity"/>
    <property type="evidence" value="ECO:0007669"/>
    <property type="project" value="UniProtKB-KW"/>
</dbReference>
<feature type="transmembrane region" description="Helical" evidence="2">
    <location>
        <begin position="272"/>
        <end position="294"/>
    </location>
</feature>
<organism evidence="3 4">
    <name type="scientific">Nonomuraea longicatena</name>
    <dbReference type="NCBI Taxonomy" id="83682"/>
    <lineage>
        <taxon>Bacteria</taxon>
        <taxon>Bacillati</taxon>
        <taxon>Actinomycetota</taxon>
        <taxon>Actinomycetes</taxon>
        <taxon>Streptosporangiales</taxon>
        <taxon>Streptosporangiaceae</taxon>
        <taxon>Nonomuraea</taxon>
    </lineage>
</organism>
<keyword evidence="2" id="KW-0812">Transmembrane</keyword>
<accession>A0ABP4BMX7</accession>
<dbReference type="Proteomes" id="UP001501578">
    <property type="component" value="Unassembled WGS sequence"/>
</dbReference>
<dbReference type="CDD" id="cd02612">
    <property type="entry name" value="HAD_PGPPase"/>
    <property type="match status" value="1"/>
</dbReference>
<keyword evidence="2" id="KW-1133">Transmembrane helix</keyword>
<dbReference type="InterPro" id="IPR036412">
    <property type="entry name" value="HAD-like_sf"/>
</dbReference>
<keyword evidence="2" id="KW-0472">Membrane</keyword>
<dbReference type="Gene3D" id="3.40.50.1000">
    <property type="entry name" value="HAD superfamily/HAD-like"/>
    <property type="match status" value="1"/>
</dbReference>
<comment type="caution">
    <text evidence="3">The sequence shown here is derived from an EMBL/GenBank/DDBJ whole genome shotgun (WGS) entry which is preliminary data.</text>
</comment>
<evidence type="ECO:0000256" key="1">
    <source>
        <dbReference type="ARBA" id="ARBA00009184"/>
    </source>
</evidence>
<proteinExistence type="inferred from homology"/>
<dbReference type="InterPro" id="IPR023214">
    <property type="entry name" value="HAD_sf"/>
</dbReference>
<name>A0ABP4BMX7_9ACTN</name>
<gene>
    <name evidence="3" type="ORF">GCM10009560_73460</name>
</gene>
<protein>
    <submittedName>
        <fullName evidence="3">HAD-IB family hydrolase</fullName>
    </submittedName>
</protein>
<keyword evidence="3" id="KW-0378">Hydrolase</keyword>
<reference evidence="4" key="1">
    <citation type="journal article" date="2019" name="Int. J. Syst. Evol. Microbiol.">
        <title>The Global Catalogue of Microorganisms (GCM) 10K type strain sequencing project: providing services to taxonomists for standard genome sequencing and annotation.</title>
        <authorList>
            <consortium name="The Broad Institute Genomics Platform"/>
            <consortium name="The Broad Institute Genome Sequencing Center for Infectious Disease"/>
            <person name="Wu L."/>
            <person name="Ma J."/>
        </authorList>
    </citation>
    <scope>NUCLEOTIDE SEQUENCE [LARGE SCALE GENOMIC DNA]</scope>
    <source>
        <strain evidence="4">JCM 11136</strain>
    </source>
</reference>
<dbReference type="EMBL" id="BAAAHQ010000054">
    <property type="protein sequence ID" value="GAA0952110.1"/>
    <property type="molecule type" value="Genomic_DNA"/>
</dbReference>
<dbReference type="Pfam" id="PF12710">
    <property type="entry name" value="HAD"/>
    <property type="match status" value="1"/>
</dbReference>
<dbReference type="InterPro" id="IPR006385">
    <property type="entry name" value="HAD_hydro_SerB1"/>
</dbReference>
<sequence length="301" mass="32269">MALLPLGKLLSMRRLLRRTHHTEAHVAGEVAAAAAVTTAPAEPDLEAAAFFDVDNTMMRGASIYHFARGLATRGLFTTSDLMRFAIGQAAFRLRGNENPEHIAVAREAALAFVAGSKVEDVVRLGEEIYDEVMADRIWAGTRALAQSHLDMGQRVWLITATPVELARVIAQRLGLTGALGTVAETRNGVYTGHLVGDLLHGPAKAEAVRALARREGLDLTRCTAYSDSANDLPMLSLVGHAVAINPDSELREHARKHAWPVKDFRTGRKATLAALPVAAGIGAVAGGIAAGIALRRHYRTR</sequence>
<dbReference type="PANTHER" id="PTHR43344:SF15">
    <property type="entry name" value="PHOSPHOSERINE PHOSPHATASE SERB1"/>
    <property type="match status" value="1"/>
</dbReference>
<comment type="similarity">
    <text evidence="1">Belongs to the HAD-like hydrolase superfamily. SerB family.</text>
</comment>
<evidence type="ECO:0000313" key="4">
    <source>
        <dbReference type="Proteomes" id="UP001501578"/>
    </source>
</evidence>
<dbReference type="Gene3D" id="1.20.1440.100">
    <property type="entry name" value="SG protein - dephosphorylation function"/>
    <property type="match status" value="1"/>
</dbReference>
<dbReference type="SUPFAM" id="SSF56784">
    <property type="entry name" value="HAD-like"/>
    <property type="match status" value="1"/>
</dbReference>
<dbReference type="InterPro" id="IPR050582">
    <property type="entry name" value="HAD-like_SerB"/>
</dbReference>